<dbReference type="PROSITE" id="PS51257">
    <property type="entry name" value="PROKAR_LIPOPROTEIN"/>
    <property type="match status" value="1"/>
</dbReference>
<name>A0A1F7F6C4_UNCRA</name>
<keyword evidence="1" id="KW-0472">Membrane</keyword>
<gene>
    <name evidence="2" type="ORF">A2519_16225</name>
</gene>
<feature type="transmembrane region" description="Helical" evidence="1">
    <location>
        <begin position="157"/>
        <end position="176"/>
    </location>
</feature>
<keyword evidence="1" id="KW-1133">Transmembrane helix</keyword>
<feature type="transmembrane region" description="Helical" evidence="1">
    <location>
        <begin position="130"/>
        <end position="151"/>
    </location>
</feature>
<dbReference type="EMBL" id="MFYX01000110">
    <property type="protein sequence ID" value="OGK02225.1"/>
    <property type="molecule type" value="Genomic_DNA"/>
</dbReference>
<comment type="caution">
    <text evidence="2">The sequence shown here is derived from an EMBL/GenBank/DDBJ whole genome shotgun (WGS) entry which is preliminary data.</text>
</comment>
<protein>
    <submittedName>
        <fullName evidence="2">Uncharacterized protein</fullName>
    </submittedName>
</protein>
<dbReference type="AlphaFoldDB" id="A0A1F7F6C4"/>
<organism evidence="2 3">
    <name type="scientific">Candidatus Raymondbacteria bacterium RIFOXYD12_FULL_49_13</name>
    <dbReference type="NCBI Taxonomy" id="1817890"/>
    <lineage>
        <taxon>Bacteria</taxon>
        <taxon>Raymondiibacteriota</taxon>
    </lineage>
</organism>
<evidence type="ECO:0000313" key="3">
    <source>
        <dbReference type="Proteomes" id="UP000179243"/>
    </source>
</evidence>
<accession>A0A1F7F6C4</accession>
<keyword evidence="1" id="KW-0812">Transmembrane</keyword>
<evidence type="ECO:0000313" key="2">
    <source>
        <dbReference type="EMBL" id="OGK02225.1"/>
    </source>
</evidence>
<reference evidence="2 3" key="1">
    <citation type="journal article" date="2016" name="Nat. Commun.">
        <title>Thousands of microbial genomes shed light on interconnected biogeochemical processes in an aquifer system.</title>
        <authorList>
            <person name="Anantharaman K."/>
            <person name="Brown C.T."/>
            <person name="Hug L.A."/>
            <person name="Sharon I."/>
            <person name="Castelle C.J."/>
            <person name="Probst A.J."/>
            <person name="Thomas B.C."/>
            <person name="Singh A."/>
            <person name="Wilkins M.J."/>
            <person name="Karaoz U."/>
            <person name="Brodie E.L."/>
            <person name="Williams K.H."/>
            <person name="Hubbard S.S."/>
            <person name="Banfield J.F."/>
        </authorList>
    </citation>
    <scope>NUCLEOTIDE SEQUENCE [LARGE SCALE GENOMIC DNA]</scope>
</reference>
<dbReference type="Proteomes" id="UP000179243">
    <property type="component" value="Unassembled WGS sequence"/>
</dbReference>
<evidence type="ECO:0000256" key="1">
    <source>
        <dbReference type="SAM" id="Phobius"/>
    </source>
</evidence>
<sequence length="203" mass="22839">MKNNICYTIFKYEGGQDSIMLRITLFSILFFACAYTGAQQAERDTAEATDNLNLEPLRGMTYIDLTTEEDVFSQKGIKQKPKSNQYYFRVDRDIRYTKVTYFGDNLAEYVYDVDPAYQIMLSYRNCKMGFSGLFFGGLGLSALGAIVSLAGGEGISPILFVGFGFTLISWVPNYLAHDKIPEAVGIYNEKIGEHIVKENNSVQ</sequence>
<proteinExistence type="predicted"/>